<accession>B8GCB1</accession>
<dbReference type="Pfam" id="PF13242">
    <property type="entry name" value="Hydrolase_like"/>
    <property type="match status" value="1"/>
</dbReference>
<dbReference type="SUPFAM" id="SSF56784">
    <property type="entry name" value="HAD-like"/>
    <property type="match status" value="1"/>
</dbReference>
<keyword evidence="4" id="KW-0479">Metal-binding</keyword>
<dbReference type="PANTHER" id="PTHR19288:SF46">
    <property type="entry name" value="HALOACID DEHALOGENASE-LIKE HYDROLASE DOMAIN-CONTAINING PROTEIN 2"/>
    <property type="match status" value="1"/>
</dbReference>
<dbReference type="InterPro" id="IPR023214">
    <property type="entry name" value="HAD_sf"/>
</dbReference>
<sequence length="263" mass="28875">MQFIPRYDGYIFDLDGTIYLGDILLPGVAELLATLRREGRRIVFLSNNPTKTRRQYAERLRRLGIDADEHEIVNSSAVMVEWLLANAPGAPLFVVGEAPLIGELEAAGFPLSERPGEIAFVVASFDRTFTYRKLQIAFDAIRAGARLVATNPDRFCPVPGGGEPDAAAIIAAIEACTDTRCEVIVGKPSPIMARTVSRLINLPPERCIIVGDRLMTDIAMGITAGMDTALVLTGDSRRADLEHSSYRPTYVLERIDELIRETS</sequence>
<dbReference type="InterPro" id="IPR006357">
    <property type="entry name" value="HAD-SF_hydro_IIA"/>
</dbReference>
<dbReference type="CDD" id="cd07531">
    <property type="entry name" value="HAD_Pase_UmpH-like"/>
    <property type="match status" value="1"/>
</dbReference>
<name>B8GCB1_CHLAD</name>
<comment type="similarity">
    <text evidence="1">Belongs to the HAD-like hydrolase superfamily.</text>
</comment>
<evidence type="ECO:0000256" key="2">
    <source>
        <dbReference type="PIRSR" id="PIRSR000915-1"/>
    </source>
</evidence>
<dbReference type="PANTHER" id="PTHR19288">
    <property type="entry name" value="4-NITROPHENYLPHOSPHATASE-RELATED"/>
    <property type="match status" value="1"/>
</dbReference>
<dbReference type="PIRSF" id="PIRSF000915">
    <property type="entry name" value="PGP-type_phosphatase"/>
    <property type="match status" value="1"/>
</dbReference>
<gene>
    <name evidence="5" type="ordered locus">Cagg_0134</name>
</gene>
<reference evidence="5" key="1">
    <citation type="submission" date="2008-12" db="EMBL/GenBank/DDBJ databases">
        <title>Complete sequence of Chloroflexus aggregans DSM 9485.</title>
        <authorList>
            <consortium name="US DOE Joint Genome Institute"/>
            <person name="Lucas S."/>
            <person name="Copeland A."/>
            <person name="Lapidus A."/>
            <person name="Glavina del Rio T."/>
            <person name="Dalin E."/>
            <person name="Tice H."/>
            <person name="Pitluck S."/>
            <person name="Foster B."/>
            <person name="Larimer F."/>
            <person name="Land M."/>
            <person name="Hauser L."/>
            <person name="Kyrpides N."/>
            <person name="Mikhailova N."/>
            <person name="Bryant D."/>
            <person name="Richardson P."/>
        </authorList>
    </citation>
    <scope>NUCLEOTIDE SEQUENCE</scope>
    <source>
        <strain evidence="5">DSM 9485</strain>
    </source>
</reference>
<dbReference type="AlphaFoldDB" id="B8GCB1"/>
<dbReference type="STRING" id="326427.Cagg_0134"/>
<dbReference type="Proteomes" id="UP000002508">
    <property type="component" value="Chromosome"/>
</dbReference>
<feature type="binding site" evidence="4">
    <location>
        <position position="13"/>
    </location>
    <ligand>
        <name>Mg(2+)</name>
        <dbReference type="ChEBI" id="CHEBI:18420"/>
    </ligand>
</feature>
<feature type="binding site" evidence="4">
    <location>
        <position position="15"/>
    </location>
    <ligand>
        <name>Mg(2+)</name>
        <dbReference type="ChEBI" id="CHEBI:18420"/>
    </ligand>
</feature>
<dbReference type="KEGG" id="cag:Cagg_0134"/>
<dbReference type="Pfam" id="PF13344">
    <property type="entry name" value="Hydrolase_6"/>
    <property type="match status" value="1"/>
</dbReference>
<dbReference type="EMBL" id="CP001337">
    <property type="protein sequence ID" value="ACL23085.1"/>
    <property type="molecule type" value="Genomic_DNA"/>
</dbReference>
<evidence type="ECO:0000313" key="5">
    <source>
        <dbReference type="EMBL" id="ACL23085.1"/>
    </source>
</evidence>
<dbReference type="GO" id="GO:0005737">
    <property type="term" value="C:cytoplasm"/>
    <property type="evidence" value="ECO:0007669"/>
    <property type="project" value="TreeGrafter"/>
</dbReference>
<dbReference type="InterPro" id="IPR036412">
    <property type="entry name" value="HAD-like_sf"/>
</dbReference>
<feature type="binding site" evidence="3">
    <location>
        <position position="187"/>
    </location>
    <ligand>
        <name>substrate</name>
    </ligand>
</feature>
<evidence type="ECO:0000256" key="4">
    <source>
        <dbReference type="PIRSR" id="PIRSR000915-3"/>
    </source>
</evidence>
<dbReference type="GO" id="GO:0046872">
    <property type="term" value="F:metal ion binding"/>
    <property type="evidence" value="ECO:0007669"/>
    <property type="project" value="UniProtKB-KW"/>
</dbReference>
<keyword evidence="6" id="KW-1185">Reference proteome</keyword>
<evidence type="ECO:0000313" key="6">
    <source>
        <dbReference type="Proteomes" id="UP000002508"/>
    </source>
</evidence>
<keyword evidence="5" id="KW-0378">Hydrolase</keyword>
<dbReference type="OrthoDB" id="9810449at2"/>
<dbReference type="HOGENOM" id="CLU_043473_1_2_0"/>
<feature type="binding site" evidence="3">
    <location>
        <begin position="46"/>
        <end position="48"/>
    </location>
    <ligand>
        <name>substrate</name>
    </ligand>
</feature>
<feature type="binding site" evidence="4">
    <location>
        <position position="212"/>
    </location>
    <ligand>
        <name>Mg(2+)</name>
        <dbReference type="ChEBI" id="CHEBI:18420"/>
    </ligand>
</feature>
<evidence type="ECO:0000256" key="1">
    <source>
        <dbReference type="PIRNR" id="PIRNR000915"/>
    </source>
</evidence>
<proteinExistence type="inferred from homology"/>
<feature type="active site" description="Proton donor" evidence="2">
    <location>
        <position position="15"/>
    </location>
</feature>
<feature type="active site" description="Nucleophile" evidence="2">
    <location>
        <position position="13"/>
    </location>
</feature>
<dbReference type="GO" id="GO:0016791">
    <property type="term" value="F:phosphatase activity"/>
    <property type="evidence" value="ECO:0007669"/>
    <property type="project" value="TreeGrafter"/>
</dbReference>
<dbReference type="RefSeq" id="WP_012615451.1">
    <property type="nucleotide sequence ID" value="NC_011831.1"/>
</dbReference>
<dbReference type="NCBIfam" id="TIGR01460">
    <property type="entry name" value="HAD-SF-IIA"/>
    <property type="match status" value="1"/>
</dbReference>
<comment type="cofactor">
    <cofactor evidence="4">
        <name>Mg(2+)</name>
        <dbReference type="ChEBI" id="CHEBI:18420"/>
    </cofactor>
    <text evidence="4">Divalent metal ions. Mg(2+) is the most effective.</text>
</comment>
<dbReference type="eggNOG" id="COG0647">
    <property type="taxonomic scope" value="Bacteria"/>
</dbReference>
<protein>
    <submittedName>
        <fullName evidence="5">HAD-superfamily hydrolase, subfamily IIA</fullName>
    </submittedName>
</protein>
<keyword evidence="4" id="KW-0460">Magnesium</keyword>
<organism evidence="5 6">
    <name type="scientific">Chloroflexus aggregans (strain MD-66 / DSM 9485)</name>
    <dbReference type="NCBI Taxonomy" id="326427"/>
    <lineage>
        <taxon>Bacteria</taxon>
        <taxon>Bacillati</taxon>
        <taxon>Chloroflexota</taxon>
        <taxon>Chloroflexia</taxon>
        <taxon>Chloroflexales</taxon>
        <taxon>Chloroflexineae</taxon>
        <taxon>Chloroflexaceae</taxon>
        <taxon>Chloroflexus</taxon>
    </lineage>
</organism>
<dbReference type="Gene3D" id="3.40.50.1000">
    <property type="entry name" value="HAD superfamily/HAD-like"/>
    <property type="match status" value="2"/>
</dbReference>
<evidence type="ECO:0000256" key="3">
    <source>
        <dbReference type="PIRSR" id="PIRSR000915-2"/>
    </source>
</evidence>